<feature type="signal peptide" evidence="2">
    <location>
        <begin position="1"/>
        <end position="27"/>
    </location>
</feature>
<evidence type="ECO:0000259" key="3">
    <source>
        <dbReference type="Pfam" id="PF25485"/>
    </source>
</evidence>
<evidence type="ECO:0000313" key="5">
    <source>
        <dbReference type="Proteomes" id="UP000288859"/>
    </source>
</evidence>
<feature type="compositionally biased region" description="Acidic residues" evidence="1">
    <location>
        <begin position="241"/>
        <end position="250"/>
    </location>
</feature>
<feature type="domain" description="DUF7908" evidence="3">
    <location>
        <begin position="48"/>
        <end position="126"/>
    </location>
</feature>
<dbReference type="VEuPathDB" id="FungiDB:PV10_07939"/>
<organism evidence="4 5">
    <name type="scientific">Exophiala mesophila</name>
    <name type="common">Black yeast-like fungus</name>
    <dbReference type="NCBI Taxonomy" id="212818"/>
    <lineage>
        <taxon>Eukaryota</taxon>
        <taxon>Fungi</taxon>
        <taxon>Dikarya</taxon>
        <taxon>Ascomycota</taxon>
        <taxon>Pezizomycotina</taxon>
        <taxon>Eurotiomycetes</taxon>
        <taxon>Chaetothyriomycetidae</taxon>
        <taxon>Chaetothyriales</taxon>
        <taxon>Herpotrichiellaceae</taxon>
        <taxon>Exophiala</taxon>
    </lineage>
</organism>
<dbReference type="Proteomes" id="UP000288859">
    <property type="component" value="Unassembled WGS sequence"/>
</dbReference>
<feature type="region of interest" description="Disordered" evidence="1">
    <location>
        <begin position="128"/>
        <end position="250"/>
    </location>
</feature>
<accession>A0A438NB90</accession>
<evidence type="ECO:0000256" key="1">
    <source>
        <dbReference type="SAM" id="MobiDB-lite"/>
    </source>
</evidence>
<gene>
    <name evidence="4" type="ORF">B0A52_02159</name>
</gene>
<feature type="chain" id="PRO_5019295246" description="DUF7908 domain-containing protein" evidence="2">
    <location>
        <begin position="28"/>
        <end position="250"/>
    </location>
</feature>
<dbReference type="OrthoDB" id="4157271at2759"/>
<evidence type="ECO:0000313" key="4">
    <source>
        <dbReference type="EMBL" id="RVX73033.1"/>
    </source>
</evidence>
<protein>
    <recommendedName>
        <fullName evidence="3">DUF7908 domain-containing protein</fullName>
    </recommendedName>
</protein>
<dbReference type="PRINTS" id="PR01217">
    <property type="entry name" value="PRICHEXTENSN"/>
</dbReference>
<name>A0A438NB90_EXOME</name>
<proteinExistence type="predicted"/>
<feature type="compositionally biased region" description="Low complexity" evidence="1">
    <location>
        <begin position="148"/>
        <end position="222"/>
    </location>
</feature>
<evidence type="ECO:0000256" key="2">
    <source>
        <dbReference type="SAM" id="SignalP"/>
    </source>
</evidence>
<comment type="caution">
    <text evidence="4">The sequence shown here is derived from an EMBL/GenBank/DDBJ whole genome shotgun (WGS) entry which is preliminary data.</text>
</comment>
<dbReference type="AlphaFoldDB" id="A0A438NB90"/>
<dbReference type="EMBL" id="NAJM01000009">
    <property type="protein sequence ID" value="RVX73033.1"/>
    <property type="molecule type" value="Genomic_DNA"/>
</dbReference>
<reference evidence="4 5" key="1">
    <citation type="submission" date="2017-03" db="EMBL/GenBank/DDBJ databases">
        <title>Genomes of endolithic fungi from Antarctica.</title>
        <authorList>
            <person name="Coleine C."/>
            <person name="Masonjones S."/>
            <person name="Stajich J.E."/>
        </authorList>
    </citation>
    <scope>NUCLEOTIDE SEQUENCE [LARGE SCALE GENOMIC DNA]</scope>
    <source>
        <strain evidence="4 5">CCFEE 6314</strain>
    </source>
</reference>
<keyword evidence="2" id="KW-0732">Signal</keyword>
<sequence length="250" mass="28016">MRFYNTFFRAAALLLCVLVLIARPVDASDDAELVDGAQLDTRGLHFKRNYFHVQVYRSGRKYHSSKGSWIAFHGGDGYVVDNIQEAERFYIFAGQLITSKGHYVHLEFSNGYAIFKWESKRQRNGIWYSTKPLPPPTHKPTKKPTPPWTTKGPTSTKTPKPTTTKRPPPTTTKGPQSTKTSYTTTTKPPTTMTTATTSTTKVTTGTVTTTTVETTTTTTTTTSANPSWDPDPDMHPRDVETDPEEEDYEI</sequence>
<feature type="compositionally biased region" description="Pro residues" evidence="1">
    <location>
        <begin position="132"/>
        <end position="147"/>
    </location>
</feature>
<dbReference type="InterPro" id="IPR057230">
    <property type="entry name" value="DUF7908"/>
</dbReference>
<dbReference type="Pfam" id="PF25485">
    <property type="entry name" value="DUF7908"/>
    <property type="match status" value="1"/>
</dbReference>